<dbReference type="GeneID" id="31846421"/>
<accession>A0AAD0EBJ9</accession>
<proteinExistence type="predicted"/>
<organism evidence="1 2">
    <name type="scientific">Phaeobacter gallaeciensis</name>
    <dbReference type="NCBI Taxonomy" id="60890"/>
    <lineage>
        <taxon>Bacteria</taxon>
        <taxon>Pseudomonadati</taxon>
        <taxon>Pseudomonadota</taxon>
        <taxon>Alphaproteobacteria</taxon>
        <taxon>Rhodobacterales</taxon>
        <taxon>Roseobacteraceae</taxon>
        <taxon>Phaeobacter</taxon>
    </lineage>
</organism>
<dbReference type="AlphaFoldDB" id="A0AAD0EBJ9"/>
<dbReference type="GO" id="GO:0016746">
    <property type="term" value="F:acyltransferase activity"/>
    <property type="evidence" value="ECO:0007669"/>
    <property type="project" value="InterPro"/>
</dbReference>
<gene>
    <name evidence="1" type="ORF">PhaeoP63_02023</name>
</gene>
<evidence type="ECO:0000313" key="1">
    <source>
        <dbReference type="EMBL" id="ATF06092.1"/>
    </source>
</evidence>
<sequence>MTLRVVPGSLICREFGGLEAADPNWLREVDYWEDYNTRFFRANGKTYQPGDSNVQTWLTADDRAPYAAMARELLDELTARMDLSDIDLVLMAHWLPDIHLGTSVTNFALHHLGVRDGFGFAISDRGLTAPLFAMHCAARYLTADRRKALILSMDQKHLLYRSPVVEALNPGNSAAAMVLERDVRNGASYEGYRRVTLTGDEGDLTAAVHNLCADFGEAPESVCLIAAPDLLTRVDHKGRVLAQSTQLLSAAPFAALQQAEAEGAGRAFLLVTQERKALSAVMLRADQKARLAA</sequence>
<dbReference type="EMBL" id="CP010784">
    <property type="protein sequence ID" value="ATF06092.1"/>
    <property type="molecule type" value="Genomic_DNA"/>
</dbReference>
<evidence type="ECO:0000313" key="2">
    <source>
        <dbReference type="Proteomes" id="UP000217545"/>
    </source>
</evidence>
<protein>
    <submittedName>
        <fullName evidence="1">Uncharacterized protein</fullName>
    </submittedName>
</protein>
<dbReference type="Gene3D" id="3.40.47.10">
    <property type="match status" value="1"/>
</dbReference>
<dbReference type="SUPFAM" id="SSF53901">
    <property type="entry name" value="Thiolase-like"/>
    <property type="match status" value="1"/>
</dbReference>
<reference evidence="1 2" key="1">
    <citation type="journal article" date="2017" name="Front. Microbiol.">
        <title>Phaeobacter piscinae sp. nov., a species of the Roseobacter group and potential aquaculture probiont.</title>
        <authorList>
            <person name="Sonnenschein E.C."/>
            <person name="Phippen C.B.W."/>
            <person name="Nielsen K.F."/>
            <person name="Mateiu R.V."/>
            <person name="Melchiorsen J."/>
            <person name="Gram L."/>
            <person name="Overmann J."/>
            <person name="Freese H.M."/>
        </authorList>
    </citation>
    <scope>NUCLEOTIDE SEQUENCE [LARGE SCALE GENOMIC DNA]</scope>
    <source>
        <strain evidence="1 2">P63</strain>
    </source>
</reference>
<dbReference type="RefSeq" id="WP_024097449.1">
    <property type="nucleotide sequence ID" value="NZ_CP010588.1"/>
</dbReference>
<dbReference type="InterPro" id="IPR016039">
    <property type="entry name" value="Thiolase-like"/>
</dbReference>
<name>A0AAD0EBJ9_9RHOB</name>
<dbReference type="Proteomes" id="UP000217545">
    <property type="component" value="Chromosome"/>
</dbReference>